<reference evidence="2" key="1">
    <citation type="submission" date="2023-05" db="EMBL/GenBank/DDBJ databases">
        <authorList>
            <person name="Barden S."/>
            <person name="Berber-Pulido R."/>
            <person name="Bursulaya I."/>
            <person name="Chawla E."/>
            <person name="Critzer N.A."/>
            <person name="Dawson N.R."/>
            <person name="Deal M.M."/>
            <person name="Douglas K.A."/>
            <person name="Estampa J.P."/>
            <person name="Gowdy G.A."/>
            <person name="Hamid B."/>
            <person name="Hernandez E.R."/>
            <person name="Hoang R.L."/>
            <person name="Hughes A.L."/>
            <person name="Kim C.J."/>
            <person name="Kretschmer T.O."/>
            <person name="Le V.D."/>
            <person name="Li A."/>
            <person name="Li M."/>
            <person name="Lim J.M."/>
            <person name="Martin K.B."/>
            <person name="Martinez D.M."/>
            <person name="Nguyen A.H."/>
            <person name="Okumura J.H."/>
            <person name="Ortiz-Gomez D.E."/>
            <person name="Pan C."/>
            <person name="Pisipati K.L."/>
            <person name="Reyimjan D."/>
            <person name="Robles A."/>
            <person name="Rodriguez J.F."/>
            <person name="Sacristan A."/>
            <person name="Scriven S.P."/>
            <person name="Smith S.M."/>
            <person name="Tosasuk K."/>
            <person name="Tran K.A."/>
            <person name="Unanwa N.C."/>
            <person name="Vajragiri S."/>
            <person name="Vanderpool L.R."/>
            <person name="Vu T.T."/>
            <person name="Wang X."/>
            <person name="Wu F."/>
            <person name="Zhu Y.A."/>
            <person name="Nguyen M."/>
            <person name="Stephenson J.C."/>
            <person name="Zorawik M."/>
            <person name="Garza D.R."/>
            <person name="Reputana M.J."/>
            <person name="Al Banaa F.A."/>
            <person name="Reddi K."/>
            <person name="Freise A.C."/>
            <person name="Furlong K.P."/>
            <person name="Rudner A.D."/>
            <person name="Beyer A.R."/>
            <person name="Chong R.A."/>
            <person name="Edgington N.P."/>
            <person name="Garcia Costas A.M."/>
            <person name="Gibb B.P."/>
            <person name="Klyczek K.K."/>
            <person name="Swerdlow S.J."/>
            <person name="Garlena R.A."/>
            <person name="Russell D.A."/>
            <person name="Jacobs-Sera D."/>
            <person name="Hatfull G.F."/>
        </authorList>
    </citation>
    <scope>NUCLEOTIDE SEQUENCE</scope>
</reference>
<feature type="transmembrane region" description="Helical" evidence="1">
    <location>
        <begin position="25"/>
        <end position="47"/>
    </location>
</feature>
<dbReference type="EMBL" id="OQ938592">
    <property type="protein sequence ID" value="WIC90179.1"/>
    <property type="molecule type" value="Genomic_DNA"/>
</dbReference>
<keyword evidence="3" id="KW-1185">Reference proteome</keyword>
<dbReference type="Proteomes" id="UP001243977">
    <property type="component" value="Segment"/>
</dbReference>
<sequence length="101" mass="10912">MFIYDKYRDKDLPVWKRRAKLIGDWAIRVVIVAWFALSVASCGAAAFPAADKGVAPASEPASHGKGIYETVVPTQDGREVRCLVYAYGGAGGMSCDWEGAK</sequence>
<evidence type="ECO:0000313" key="3">
    <source>
        <dbReference type="Proteomes" id="UP001243977"/>
    </source>
</evidence>
<name>A0AA49FAG4_9CAUD</name>
<evidence type="ECO:0000313" key="2">
    <source>
        <dbReference type="EMBL" id="WIC90179.1"/>
    </source>
</evidence>
<evidence type="ECO:0000256" key="1">
    <source>
        <dbReference type="SAM" id="Phobius"/>
    </source>
</evidence>
<keyword evidence="1" id="KW-0812">Transmembrane</keyword>
<keyword evidence="1" id="KW-0472">Membrane</keyword>
<protein>
    <submittedName>
        <fullName evidence="2">Uncharacterized protein</fullName>
    </submittedName>
</protein>
<accession>A0AA49FAG4</accession>
<proteinExistence type="predicted"/>
<organism evidence="2 3">
    <name type="scientific">Arthrobacter phage VroomVroom</name>
    <dbReference type="NCBI Taxonomy" id="3049371"/>
    <lineage>
        <taxon>Viruses</taxon>
        <taxon>Duplodnaviria</taxon>
        <taxon>Heunggongvirae</taxon>
        <taxon>Uroviricota</taxon>
        <taxon>Caudoviricetes</taxon>
        <taxon>Casidaviridae</taxon>
        <taxon>Hilgardvirus</taxon>
        <taxon>Hilgardvirus vroomvroom</taxon>
    </lineage>
</organism>
<keyword evidence="1" id="KW-1133">Transmembrane helix</keyword>
<gene>
    <name evidence="2" type="primary">29</name>
    <name evidence="2" type="ORF">SEA_VROOMVROOM_29</name>
</gene>